<dbReference type="PANTHER" id="PTHR46268">
    <property type="entry name" value="STRESS RESPONSE PROTEIN NHAX"/>
    <property type="match status" value="1"/>
</dbReference>
<comment type="caution">
    <text evidence="3">The sequence shown here is derived from an EMBL/GenBank/DDBJ whole genome shotgun (WGS) entry which is preliminary data.</text>
</comment>
<keyword evidence="4" id="KW-1185">Reference proteome</keyword>
<comment type="similarity">
    <text evidence="1">Belongs to the universal stress protein A family.</text>
</comment>
<dbReference type="SUPFAM" id="SSF52402">
    <property type="entry name" value="Adenine nucleotide alpha hydrolases-like"/>
    <property type="match status" value="2"/>
</dbReference>
<dbReference type="PANTHER" id="PTHR46268:SF6">
    <property type="entry name" value="UNIVERSAL STRESS PROTEIN UP12"/>
    <property type="match status" value="1"/>
</dbReference>
<evidence type="ECO:0000259" key="2">
    <source>
        <dbReference type="Pfam" id="PF00582"/>
    </source>
</evidence>
<proteinExistence type="inferred from homology"/>
<accession>A0ABW8XW54</accession>
<feature type="domain" description="UspA" evidence="2">
    <location>
        <begin position="6"/>
        <end position="141"/>
    </location>
</feature>
<evidence type="ECO:0000313" key="3">
    <source>
        <dbReference type="EMBL" id="MFL9831807.1"/>
    </source>
</evidence>
<dbReference type="CDD" id="cd00293">
    <property type="entry name" value="USP-like"/>
    <property type="match status" value="1"/>
</dbReference>
<dbReference type="InterPro" id="IPR006015">
    <property type="entry name" value="Universal_stress_UspA"/>
</dbReference>
<sequence>MSSKSTIIAATNFSDIAKNAVFYAAALAEVTGSKLLLFHSFSLSIHSSNSRVSSAGLDQELNRSLWKLKILATELSTTFSIEIEIYCIYSPLEEELNKLIENRKIELVVMGMADKSLEQDLMGNSTTSVIKNINIPVLAVPEAAHFSQVKKILFALDDTSLSTVKRFRWFTKIVLKLKSEIEFFSVEHKVEKLLLQQNNADSTIDPNLTDIKHLYKKIKSSDVVNEIKLEIKNYKADLLVMVPQKYGFWDSLLHISKTRTMATGLEIPLLSLPN</sequence>
<dbReference type="RefSeq" id="WP_408082274.1">
    <property type="nucleotide sequence ID" value="NZ_JBELQA010000007.1"/>
</dbReference>
<dbReference type="Pfam" id="PF00582">
    <property type="entry name" value="Usp"/>
    <property type="match status" value="1"/>
</dbReference>
<organism evidence="3 4">
    <name type="scientific">Flavobacterium plantiphilum</name>
    <dbReference type="NCBI Taxonomy" id="3163297"/>
    <lineage>
        <taxon>Bacteria</taxon>
        <taxon>Pseudomonadati</taxon>
        <taxon>Bacteroidota</taxon>
        <taxon>Flavobacteriia</taxon>
        <taxon>Flavobacteriales</taxon>
        <taxon>Flavobacteriaceae</taxon>
        <taxon>Flavobacterium</taxon>
    </lineage>
</organism>
<name>A0ABW8XW54_9FLAO</name>
<dbReference type="PRINTS" id="PR01438">
    <property type="entry name" value="UNVRSLSTRESS"/>
</dbReference>
<evidence type="ECO:0000256" key="1">
    <source>
        <dbReference type="ARBA" id="ARBA00008791"/>
    </source>
</evidence>
<dbReference type="EMBL" id="JBELQA010000007">
    <property type="protein sequence ID" value="MFL9831807.1"/>
    <property type="molecule type" value="Genomic_DNA"/>
</dbReference>
<reference evidence="3 4" key="1">
    <citation type="submission" date="2024-06" db="EMBL/GenBank/DDBJ databases">
        <authorList>
            <person name="Kaempfer P."/>
            <person name="Viver T."/>
        </authorList>
    </citation>
    <scope>NUCLEOTIDE SEQUENCE [LARGE SCALE GENOMIC DNA]</scope>
    <source>
        <strain evidence="3 4">ST-87</strain>
    </source>
</reference>
<gene>
    <name evidence="3" type="ORF">ABS764_13205</name>
</gene>
<evidence type="ECO:0000313" key="4">
    <source>
        <dbReference type="Proteomes" id="UP001629260"/>
    </source>
</evidence>
<dbReference type="InterPro" id="IPR006016">
    <property type="entry name" value="UspA"/>
</dbReference>
<dbReference type="Gene3D" id="3.40.50.12370">
    <property type="match status" value="1"/>
</dbReference>
<protein>
    <submittedName>
        <fullName evidence="3">Universal stress protein</fullName>
    </submittedName>
</protein>
<dbReference type="Proteomes" id="UP001629260">
    <property type="component" value="Unassembled WGS sequence"/>
</dbReference>